<dbReference type="Gene3D" id="3.40.50.970">
    <property type="match status" value="1"/>
</dbReference>
<name>A0AAE3HF33_9FIRM</name>
<reference evidence="5" key="1">
    <citation type="submission" date="2022-07" db="EMBL/GenBank/DDBJ databases">
        <title>Enhanced cultured diversity of the mouse gut microbiota enables custom-made synthetic communities.</title>
        <authorList>
            <person name="Afrizal A."/>
        </authorList>
    </citation>
    <scope>NUCLEOTIDE SEQUENCE</scope>
    <source>
        <strain evidence="5">DSM 28593</strain>
    </source>
</reference>
<evidence type="ECO:0000256" key="2">
    <source>
        <dbReference type="ARBA" id="ARBA00007131"/>
    </source>
</evidence>
<proteinExistence type="inferred from homology"/>
<dbReference type="EMBL" id="JANKAS010000009">
    <property type="protein sequence ID" value="MCR1899397.1"/>
    <property type="molecule type" value="Genomic_DNA"/>
</dbReference>
<organism evidence="5 6">
    <name type="scientific">Irregularibacter muris</name>
    <dbReference type="NCBI Taxonomy" id="1796619"/>
    <lineage>
        <taxon>Bacteria</taxon>
        <taxon>Bacillati</taxon>
        <taxon>Bacillota</taxon>
        <taxon>Clostridia</taxon>
        <taxon>Eubacteriales</taxon>
        <taxon>Eubacteriaceae</taxon>
        <taxon>Irregularibacter</taxon>
    </lineage>
</organism>
<keyword evidence="3" id="KW-0786">Thiamine pyrophosphate</keyword>
<dbReference type="Proteomes" id="UP001205748">
    <property type="component" value="Unassembled WGS sequence"/>
</dbReference>
<evidence type="ECO:0000313" key="5">
    <source>
        <dbReference type="EMBL" id="MCR1899397.1"/>
    </source>
</evidence>
<dbReference type="InterPro" id="IPR029061">
    <property type="entry name" value="THDP-binding"/>
</dbReference>
<evidence type="ECO:0000256" key="1">
    <source>
        <dbReference type="ARBA" id="ARBA00001964"/>
    </source>
</evidence>
<comment type="caution">
    <text evidence="5">The sequence shown here is derived from an EMBL/GenBank/DDBJ whole genome shotgun (WGS) entry which is preliminary data.</text>
</comment>
<dbReference type="PANTHER" id="PTHR47514">
    <property type="entry name" value="TRANSKETOLASE N-TERMINAL SECTION-RELATED"/>
    <property type="match status" value="1"/>
</dbReference>
<dbReference type="CDD" id="cd02012">
    <property type="entry name" value="TPP_TK"/>
    <property type="match status" value="1"/>
</dbReference>
<gene>
    <name evidence="5" type="ORF">NSA47_10420</name>
</gene>
<dbReference type="SUPFAM" id="SSF52518">
    <property type="entry name" value="Thiamin diphosphate-binding fold (THDP-binding)"/>
    <property type="match status" value="1"/>
</dbReference>
<evidence type="ECO:0000259" key="4">
    <source>
        <dbReference type="Pfam" id="PF00456"/>
    </source>
</evidence>
<protein>
    <submittedName>
        <fullName evidence="5">Transketolase</fullName>
    </submittedName>
</protein>
<accession>A0AAE3HF33</accession>
<feature type="domain" description="Transketolase N-terminal" evidence="4">
    <location>
        <begin position="14"/>
        <end position="264"/>
    </location>
</feature>
<comment type="similarity">
    <text evidence="2">Belongs to the transketolase family.</text>
</comment>
<evidence type="ECO:0000313" key="6">
    <source>
        <dbReference type="Proteomes" id="UP001205748"/>
    </source>
</evidence>
<dbReference type="InterPro" id="IPR005474">
    <property type="entry name" value="Transketolase_N"/>
</dbReference>
<dbReference type="AlphaFoldDB" id="A0AAE3HF33"/>
<comment type="cofactor">
    <cofactor evidence="1">
        <name>thiamine diphosphate</name>
        <dbReference type="ChEBI" id="CHEBI:58937"/>
    </cofactor>
</comment>
<dbReference type="RefSeq" id="WP_257531721.1">
    <property type="nucleotide sequence ID" value="NZ_JANKAS010000009.1"/>
</dbReference>
<evidence type="ECO:0000256" key="3">
    <source>
        <dbReference type="ARBA" id="ARBA00023052"/>
    </source>
</evidence>
<dbReference type="PANTHER" id="PTHR47514:SF1">
    <property type="entry name" value="TRANSKETOLASE N-TERMINAL SECTION-RELATED"/>
    <property type="match status" value="1"/>
</dbReference>
<dbReference type="Pfam" id="PF00456">
    <property type="entry name" value="Transketolase_N"/>
    <property type="match status" value="1"/>
</dbReference>
<sequence>MNESILKELKIKAARIRRGAIMGVSSAGSGHPGGSLSIADILAVLYFHEMKTDIHNPKDESRDRLVLSKGHAAPAYYAALAERGYFNVAELEKLRQIDSMLQGHPDMVKIRGVDMSTGSLGQGLSAANGMALVLKRKKKDSHVFCILGDGEMQEGQIWEAIMTSAHYKLDNLTVFVDKNSLQIDGVVSEIMNNTPYEAKFEAFGWNTITIDGNDITQIIDGINLAKKVKGKPTVIICETIKGKGVSYMENQVGWHGAAPNKEQAKVALSEIDAIIKALEVE</sequence>
<keyword evidence="6" id="KW-1185">Reference proteome</keyword>